<gene>
    <name evidence="1" type="ORF">BJ138DRAFT_1088849</name>
</gene>
<accession>A0ACB8A8R6</accession>
<protein>
    <submittedName>
        <fullName evidence="1">Major facilitator superfamily domain-containing protein</fullName>
    </submittedName>
</protein>
<comment type="caution">
    <text evidence="1">The sequence shown here is derived from an EMBL/GenBank/DDBJ whole genome shotgun (WGS) entry which is preliminary data.</text>
</comment>
<proteinExistence type="predicted"/>
<sequence length="492" mass="53167">MAETAPNDDRTISKDVSPATNNDKVMPTSDSVATLQEVDDAKTDQPYSIYTRREKWFIVVIASVAGIFSPLTANIYYPAIPTLANAFHKSVEPINLTVTVYMVFQGVSPMFWGTLADRTGRRPIFLACLLTLCLACIGIALTPTSEYWLLMLLRCLQAAGSASTIALGAGVVGDITMPAERGGFVGVSNLGPQVGPCLGPVLGGALTSAFGWRSIFWFLCICAAVCFVCILGLFPETLRSLVGNGSIVPSAIYQPWIPVVGQGHKDVSAIKPPTRSFSNPLRLFTHVDILILLVFNAIIYAVFCAITTTISTLFIEKYPFLNETGIGLCFLGIGGGMIIGGMITGKFLDRDYKNIQEQMVRSIMQDPEKIDPEDIVKDVAFPVEKARLRTMPIYLGIFIVCCAGYGWCIERQANLAVPLVLQIAIGYTIVSIWNIVQTLLVDLVPSQSSAITACNNLIRCSTGALIVSLIDPMTNALKPGWTYVLLAGISLA</sequence>
<dbReference type="Proteomes" id="UP000790377">
    <property type="component" value="Unassembled WGS sequence"/>
</dbReference>
<name>A0ACB8A8R6_9AGAM</name>
<feature type="non-terminal residue" evidence="1">
    <location>
        <position position="492"/>
    </location>
</feature>
<keyword evidence="2" id="KW-1185">Reference proteome</keyword>
<organism evidence="1 2">
    <name type="scientific">Hygrophoropsis aurantiaca</name>
    <dbReference type="NCBI Taxonomy" id="72124"/>
    <lineage>
        <taxon>Eukaryota</taxon>
        <taxon>Fungi</taxon>
        <taxon>Dikarya</taxon>
        <taxon>Basidiomycota</taxon>
        <taxon>Agaricomycotina</taxon>
        <taxon>Agaricomycetes</taxon>
        <taxon>Agaricomycetidae</taxon>
        <taxon>Boletales</taxon>
        <taxon>Coniophorineae</taxon>
        <taxon>Hygrophoropsidaceae</taxon>
        <taxon>Hygrophoropsis</taxon>
    </lineage>
</organism>
<evidence type="ECO:0000313" key="2">
    <source>
        <dbReference type="Proteomes" id="UP000790377"/>
    </source>
</evidence>
<evidence type="ECO:0000313" key="1">
    <source>
        <dbReference type="EMBL" id="KAH7909780.1"/>
    </source>
</evidence>
<reference evidence="1" key="1">
    <citation type="journal article" date="2021" name="New Phytol.">
        <title>Evolutionary innovations through gain and loss of genes in the ectomycorrhizal Boletales.</title>
        <authorList>
            <person name="Wu G."/>
            <person name="Miyauchi S."/>
            <person name="Morin E."/>
            <person name="Kuo A."/>
            <person name="Drula E."/>
            <person name="Varga T."/>
            <person name="Kohler A."/>
            <person name="Feng B."/>
            <person name="Cao Y."/>
            <person name="Lipzen A."/>
            <person name="Daum C."/>
            <person name="Hundley H."/>
            <person name="Pangilinan J."/>
            <person name="Johnson J."/>
            <person name="Barry K."/>
            <person name="LaButti K."/>
            <person name="Ng V."/>
            <person name="Ahrendt S."/>
            <person name="Min B."/>
            <person name="Choi I.G."/>
            <person name="Park H."/>
            <person name="Plett J.M."/>
            <person name="Magnuson J."/>
            <person name="Spatafora J.W."/>
            <person name="Nagy L.G."/>
            <person name="Henrissat B."/>
            <person name="Grigoriev I.V."/>
            <person name="Yang Z.L."/>
            <person name="Xu J."/>
            <person name="Martin F.M."/>
        </authorList>
    </citation>
    <scope>NUCLEOTIDE SEQUENCE</scope>
    <source>
        <strain evidence="1">ATCC 28755</strain>
    </source>
</reference>
<dbReference type="EMBL" id="MU267741">
    <property type="protein sequence ID" value="KAH7909780.1"/>
    <property type="molecule type" value="Genomic_DNA"/>
</dbReference>